<accession>A0A432M742</accession>
<evidence type="ECO:0000313" key="1">
    <source>
        <dbReference type="EMBL" id="RUL75975.1"/>
    </source>
</evidence>
<dbReference type="Proteomes" id="UP000274358">
    <property type="component" value="Unassembled WGS sequence"/>
</dbReference>
<dbReference type="EMBL" id="RYYV01000006">
    <property type="protein sequence ID" value="RUL75975.1"/>
    <property type="molecule type" value="Genomic_DNA"/>
</dbReference>
<comment type="caution">
    <text evidence="1">The sequence shown here is derived from an EMBL/GenBank/DDBJ whole genome shotgun (WGS) entry which is preliminary data.</text>
</comment>
<sequence>MERRSPPKARLLANIPSERVEYTAGDGSQPEAGDIVALDQGYIGPNGEPMGMVVCFNADGSIRWAGDVLDSEIEVLQ</sequence>
<name>A0A432M742_9GAMM</name>
<keyword evidence="2" id="KW-1185">Reference proteome</keyword>
<gene>
    <name evidence="1" type="ORF">EKH80_09640</name>
</gene>
<reference evidence="1 2" key="1">
    <citation type="submission" date="2018-12" db="EMBL/GenBank/DDBJ databases">
        <title>Dyella dinghuensis sp. nov. DHOA06 and Dyella choica sp. nov. 4M-K27, isolated from forest soil.</title>
        <authorList>
            <person name="Qiu L.-H."/>
            <person name="Gao Z.-H."/>
        </authorList>
    </citation>
    <scope>NUCLEOTIDE SEQUENCE [LARGE SCALE GENOMIC DNA]</scope>
    <source>
        <strain evidence="1 2">4M-K27</strain>
    </source>
</reference>
<organism evidence="1 2">
    <name type="scientific">Dyella choica</name>
    <dbReference type="NCBI Taxonomy" id="1927959"/>
    <lineage>
        <taxon>Bacteria</taxon>
        <taxon>Pseudomonadati</taxon>
        <taxon>Pseudomonadota</taxon>
        <taxon>Gammaproteobacteria</taxon>
        <taxon>Lysobacterales</taxon>
        <taxon>Rhodanobacteraceae</taxon>
        <taxon>Dyella</taxon>
    </lineage>
</organism>
<dbReference type="OrthoDB" id="5957931at2"/>
<dbReference type="AlphaFoldDB" id="A0A432M742"/>
<protein>
    <recommendedName>
        <fullName evidence="3">Nitrogen fixation protein NifZ</fullName>
    </recommendedName>
</protein>
<evidence type="ECO:0008006" key="3">
    <source>
        <dbReference type="Google" id="ProtNLM"/>
    </source>
</evidence>
<proteinExistence type="predicted"/>
<dbReference type="RefSeq" id="WP_126684540.1">
    <property type="nucleotide sequence ID" value="NZ_RYYV01000006.1"/>
</dbReference>
<evidence type="ECO:0000313" key="2">
    <source>
        <dbReference type="Proteomes" id="UP000274358"/>
    </source>
</evidence>